<evidence type="ECO:0000256" key="1">
    <source>
        <dbReference type="ARBA" id="ARBA00004370"/>
    </source>
</evidence>
<dbReference type="PANTHER" id="PTHR30627">
    <property type="entry name" value="PEPTIDOGLYCAN D,D-TRANSPEPTIDASE"/>
    <property type="match status" value="1"/>
</dbReference>
<comment type="similarity">
    <text evidence="2">Belongs to the transpeptidase family.</text>
</comment>
<evidence type="ECO:0000259" key="6">
    <source>
        <dbReference type="Pfam" id="PF03717"/>
    </source>
</evidence>
<proteinExistence type="inferred from homology"/>
<feature type="domain" description="Penicillin-binding protein dimerisation" evidence="6">
    <location>
        <begin position="359"/>
        <end position="508"/>
    </location>
</feature>
<feature type="compositionally biased region" description="Gly residues" evidence="4">
    <location>
        <begin position="114"/>
        <end position="131"/>
    </location>
</feature>
<evidence type="ECO:0000313" key="8">
    <source>
        <dbReference type="Proteomes" id="UP000199111"/>
    </source>
</evidence>
<feature type="compositionally biased region" description="Gly residues" evidence="4">
    <location>
        <begin position="174"/>
        <end position="183"/>
    </location>
</feature>
<keyword evidence="8" id="KW-1185">Reference proteome</keyword>
<evidence type="ECO:0000256" key="3">
    <source>
        <dbReference type="ARBA" id="ARBA00023136"/>
    </source>
</evidence>
<dbReference type="InterPro" id="IPR001460">
    <property type="entry name" value="PCN-bd_Tpept"/>
</dbReference>
<dbReference type="Pfam" id="PF03717">
    <property type="entry name" value="PBP_dimer"/>
    <property type="match status" value="1"/>
</dbReference>
<accession>A0A1I3NQA3</accession>
<dbReference type="Proteomes" id="UP000199111">
    <property type="component" value="Unassembled WGS sequence"/>
</dbReference>
<sequence>MKETGGRGPGPGRGGSGGGPAGGSGRRAPGGPGRTGRQGGPDVTGRPGSSGRPARPEGSGGPERADGPGKPASPGRQGGSEGQGRAGAPGAGRARPDGAGGPQGGGKARSDGPGRQGGGKARSDGAGGPQGAGKARSDGPGRPGAGRPATPGAGKARPDGAGGPQGAGRARPDGAGGPQGGGKARSDGSGRPGGPQGAGKARPAGPGGPAGTGKARPDGPGRPGGPPGAGRPGRSARPEGAGRSGRPPGPETSRRPRSSPRPEAPHTAPGRIRPGAGRGEGQTADPGRTTGRGGRPPRPPVRPPAVLRLGNPGRRINVGLIAMTFVLSIFAGRLVQLQGLDSKVYAAEAAEQRVRGEKLTARRGSITDVNGHELALTLEAREIFVDPSEVAPADRDRVATALAAELNLPKEQIAAKLGNATSRYQQVAAAVEPSVAQRIMEHKPRLKGVGSKHRYRRDYPGGDLAGTLLGFVGDDGTGLSGLENTYNGLLAGRDGEQFIETGREGQRIPMTRSTLKTPVEGRDVRLTVERDIQWAAQKAITDQVKATGARTGSAIVIDVPTGQVVAMANAPELDLKNWEKTAPEDWVNRSVTDVFEPGSTNKVITAAAALESGAVRPETVFKVPDNITCADRVLRDSHPHPVERLTFSGVVATSSNVGTILASQRVGDEKLHAMLERFGFGAKPGTGLLGEEAGLLPDWRKWSGSQRCTIAYGQGVSVTALQTASVYQTIANGGVRVTPQIVAGTTAENGAFVPSPAGKQTRVVSERTAREVSGMLEAAVSDEGTGNLAAIDGYRVAGKTGTAMRYDPKCQGYCGYTSTFVGFAPADKPRLVVLAVIQDPHKGYYGGEIAAPVFKKVMTFALKSKKIPPTGTTPASVRIRAGE</sequence>
<feature type="domain" description="Penicillin-binding protein transpeptidase" evidence="5">
    <location>
        <begin position="552"/>
        <end position="858"/>
    </location>
</feature>
<dbReference type="Pfam" id="PF00905">
    <property type="entry name" value="Transpeptidase"/>
    <property type="match status" value="1"/>
</dbReference>
<dbReference type="PANTHER" id="PTHR30627:SF1">
    <property type="entry name" value="PEPTIDOGLYCAN D,D-TRANSPEPTIDASE FTSI"/>
    <property type="match status" value="1"/>
</dbReference>
<organism evidence="7 8">
    <name type="scientific">Streptosporangium canum</name>
    <dbReference type="NCBI Taxonomy" id="324952"/>
    <lineage>
        <taxon>Bacteria</taxon>
        <taxon>Bacillati</taxon>
        <taxon>Actinomycetota</taxon>
        <taxon>Actinomycetes</taxon>
        <taxon>Streptosporangiales</taxon>
        <taxon>Streptosporangiaceae</taxon>
        <taxon>Streptosporangium</taxon>
    </lineage>
</organism>
<dbReference type="AlphaFoldDB" id="A0A1I3NQA3"/>
<dbReference type="Gene3D" id="3.90.1310.10">
    <property type="entry name" value="Penicillin-binding protein 2a (Domain 2)"/>
    <property type="match status" value="1"/>
</dbReference>
<protein>
    <submittedName>
        <fullName evidence="7">Peptidoglycan synthetase FtsI</fullName>
    </submittedName>
</protein>
<feature type="region of interest" description="Disordered" evidence="4">
    <location>
        <begin position="1"/>
        <end position="311"/>
    </location>
</feature>
<feature type="compositionally biased region" description="Gly residues" evidence="4">
    <location>
        <begin position="1"/>
        <end position="39"/>
    </location>
</feature>
<reference evidence="8" key="1">
    <citation type="submission" date="2016-10" db="EMBL/GenBank/DDBJ databases">
        <authorList>
            <person name="Varghese N."/>
            <person name="Submissions S."/>
        </authorList>
    </citation>
    <scope>NUCLEOTIDE SEQUENCE [LARGE SCALE GENOMIC DNA]</scope>
    <source>
        <strain evidence="8">CGMCC 4.2126</strain>
    </source>
</reference>
<dbReference type="EMBL" id="FOQY01000006">
    <property type="protein sequence ID" value="SFJ11498.1"/>
    <property type="molecule type" value="Genomic_DNA"/>
</dbReference>
<evidence type="ECO:0000259" key="5">
    <source>
        <dbReference type="Pfam" id="PF00905"/>
    </source>
</evidence>
<feature type="compositionally biased region" description="Low complexity" evidence="4">
    <location>
        <begin position="145"/>
        <end position="155"/>
    </location>
</feature>
<dbReference type="InterPro" id="IPR036138">
    <property type="entry name" value="PBP_dimer_sf"/>
</dbReference>
<dbReference type="SUPFAM" id="SSF56519">
    <property type="entry name" value="Penicillin binding protein dimerisation domain"/>
    <property type="match status" value="1"/>
</dbReference>
<evidence type="ECO:0000256" key="2">
    <source>
        <dbReference type="ARBA" id="ARBA00007171"/>
    </source>
</evidence>
<gene>
    <name evidence="7" type="ORF">SAMN05216275_106299</name>
</gene>
<feature type="compositionally biased region" description="Gly residues" evidence="4">
    <location>
        <begin position="98"/>
        <end position="107"/>
    </location>
</feature>
<dbReference type="GO" id="GO:0008658">
    <property type="term" value="F:penicillin binding"/>
    <property type="evidence" value="ECO:0007669"/>
    <property type="project" value="InterPro"/>
</dbReference>
<dbReference type="InterPro" id="IPR012338">
    <property type="entry name" value="Beta-lactam/transpept-like"/>
</dbReference>
<comment type="subcellular location">
    <subcellularLocation>
        <location evidence="1">Membrane</location>
    </subcellularLocation>
</comment>
<dbReference type="Gene3D" id="3.40.710.10">
    <property type="entry name" value="DD-peptidase/beta-lactamase superfamily"/>
    <property type="match status" value="1"/>
</dbReference>
<keyword evidence="3" id="KW-0472">Membrane</keyword>
<dbReference type="InterPro" id="IPR050515">
    <property type="entry name" value="Beta-lactam/transpept"/>
</dbReference>
<dbReference type="Gene3D" id="3.30.450.330">
    <property type="match status" value="1"/>
</dbReference>
<name>A0A1I3NQA3_9ACTN</name>
<feature type="compositionally biased region" description="Gly residues" evidence="4">
    <location>
        <begin position="76"/>
        <end position="90"/>
    </location>
</feature>
<dbReference type="GO" id="GO:0005886">
    <property type="term" value="C:plasma membrane"/>
    <property type="evidence" value="ECO:0007669"/>
    <property type="project" value="TreeGrafter"/>
</dbReference>
<evidence type="ECO:0000313" key="7">
    <source>
        <dbReference type="EMBL" id="SFJ11498.1"/>
    </source>
</evidence>
<dbReference type="InterPro" id="IPR005311">
    <property type="entry name" value="PBP_dimer"/>
</dbReference>
<feature type="compositionally biased region" description="Low complexity" evidence="4">
    <location>
        <begin position="232"/>
        <end position="246"/>
    </location>
</feature>
<dbReference type="SUPFAM" id="SSF56601">
    <property type="entry name" value="beta-lactamase/transpeptidase-like"/>
    <property type="match status" value="1"/>
</dbReference>
<evidence type="ECO:0000256" key="4">
    <source>
        <dbReference type="SAM" id="MobiDB-lite"/>
    </source>
</evidence>
<dbReference type="GO" id="GO:0071555">
    <property type="term" value="P:cell wall organization"/>
    <property type="evidence" value="ECO:0007669"/>
    <property type="project" value="TreeGrafter"/>
</dbReference>